<dbReference type="InterPro" id="IPR007214">
    <property type="entry name" value="YbaK/aa-tRNA-synth-assoc-dom"/>
</dbReference>
<keyword evidence="13" id="KW-1185">Reference proteome</keyword>
<evidence type="ECO:0000256" key="2">
    <source>
        <dbReference type="ARBA" id="ARBA00011738"/>
    </source>
</evidence>
<feature type="domain" description="Aminoacyl-transfer RNA synthetases class-II family profile" evidence="11">
    <location>
        <begin position="38"/>
        <end position="469"/>
    </location>
</feature>
<dbReference type="Pfam" id="PF03129">
    <property type="entry name" value="HGTP_anticodon"/>
    <property type="match status" value="1"/>
</dbReference>
<dbReference type="PROSITE" id="PS50862">
    <property type="entry name" value="AA_TRNA_LIGASE_II"/>
    <property type="match status" value="1"/>
</dbReference>
<dbReference type="InterPro" id="IPR045864">
    <property type="entry name" value="aa-tRNA-synth_II/BPL/LPL"/>
</dbReference>
<dbReference type="InterPro" id="IPR036621">
    <property type="entry name" value="Anticodon-bd_dom_sf"/>
</dbReference>
<dbReference type="PANTHER" id="PTHR42753">
    <property type="entry name" value="MITOCHONDRIAL RIBOSOME PROTEIN L39/PROLYL-TRNA LIGASE FAMILY MEMBER"/>
    <property type="match status" value="1"/>
</dbReference>
<dbReference type="InterPro" id="IPR036754">
    <property type="entry name" value="YbaK/aa-tRNA-synt-asso_dom_sf"/>
</dbReference>
<dbReference type="Gene3D" id="3.90.960.10">
    <property type="entry name" value="YbaK/aminoacyl-tRNA synthetase-associated domain"/>
    <property type="match status" value="1"/>
</dbReference>
<dbReference type="CDD" id="cd00861">
    <property type="entry name" value="ProRS_anticodon_short"/>
    <property type="match status" value="1"/>
</dbReference>
<dbReference type="SUPFAM" id="SSF55681">
    <property type="entry name" value="Class II aaRS and biotin synthetases"/>
    <property type="match status" value="1"/>
</dbReference>
<keyword evidence="5 10" id="KW-0547">Nucleotide-binding</keyword>
<dbReference type="PANTHER" id="PTHR42753:SF2">
    <property type="entry name" value="PROLINE--TRNA LIGASE"/>
    <property type="match status" value="1"/>
</dbReference>
<dbReference type="Pfam" id="PF04073">
    <property type="entry name" value="tRNA_edit"/>
    <property type="match status" value="1"/>
</dbReference>
<comment type="similarity">
    <text evidence="10">Belongs to the class-II aminoacyl-tRNA synthetase family. ProS type 1 subfamily.</text>
</comment>
<dbReference type="InterPro" id="IPR044140">
    <property type="entry name" value="ProRS_anticodon_short"/>
</dbReference>
<dbReference type="SUPFAM" id="SSF55826">
    <property type="entry name" value="YbaK/ProRS associated domain"/>
    <property type="match status" value="1"/>
</dbReference>
<dbReference type="GO" id="GO:0002161">
    <property type="term" value="F:aminoacyl-tRNA deacylase activity"/>
    <property type="evidence" value="ECO:0007669"/>
    <property type="project" value="InterPro"/>
</dbReference>
<dbReference type="FunFam" id="3.30.930.10:FF:000043">
    <property type="entry name" value="Proline--tRNA ligase"/>
    <property type="match status" value="1"/>
</dbReference>
<dbReference type="FunFam" id="3.30.930.10:FF:000015">
    <property type="entry name" value="Proline--tRNA ligase"/>
    <property type="match status" value="1"/>
</dbReference>
<dbReference type="InterPro" id="IPR006195">
    <property type="entry name" value="aa-tRNA-synth_II"/>
</dbReference>
<evidence type="ECO:0000256" key="8">
    <source>
        <dbReference type="ARBA" id="ARBA00023146"/>
    </source>
</evidence>
<dbReference type="InterPro" id="IPR002316">
    <property type="entry name" value="Pro-tRNA-ligase_IIa"/>
</dbReference>
<dbReference type="AlphaFoldDB" id="A0A380MVG6"/>
<dbReference type="GO" id="GO:0006433">
    <property type="term" value="P:prolyl-tRNA aminoacylation"/>
    <property type="evidence" value="ECO:0007669"/>
    <property type="project" value="UniProtKB-UniRule"/>
</dbReference>
<evidence type="ECO:0000256" key="5">
    <source>
        <dbReference type="ARBA" id="ARBA00022741"/>
    </source>
</evidence>
<evidence type="ECO:0000256" key="9">
    <source>
        <dbReference type="ARBA" id="ARBA00047671"/>
    </source>
</evidence>
<sequence length="568" mass="62791">MRLSQFWLVTQRETPADAEIISHQLMLRAGMIRQTAVGIYSWLPLGLRVVNKVANIVREEMNRAGALEVLMPSVQPAELWQSSGRWKDYGPELLRFVDRHKRDYCLGPTHEEVVTDLIKRDLSSYKQLPVNVYQIQNKFRDEIRPRFGVMRGREFTMKDAYSFDTDEAGMQASYQKMYEAYCRIFDRLQLDYRAVMADNGSIGGSGSHEFHVLAETGEDDVVFSDSSDYAANIEKAVALPPEVTRPVPTAELEKRETPNTKTIAALVENHNIPIEKTLKTLLVEGADEGIVALVVRGDHELNAIKAEHLPEVAAPLTMASEEKVRSIVGGAGFGSLGPVGLAEKGVPVIVDHAAAVVSDFVVGANEDGYHLFNVNWERDLPLGQTADIRNVVAGDPSPDGKGKLSIRRGIEVGHIFQLGEKYSKAMGLYVPMEDGSQQTVLMGCYGIGVTRVVAAAIEQNHDENGIIWPEAIAPFSVAILPINAHKSEAVKQAAEQLYQELLSAGVEVVLDDRGKRPGFMFADMDLIGIPARVVISDKTLADGEVEFKRRQDSEAIRLPLVEIIKQFC</sequence>
<dbReference type="SUPFAM" id="SSF52954">
    <property type="entry name" value="Class II aaRS ABD-related"/>
    <property type="match status" value="1"/>
</dbReference>
<dbReference type="GO" id="GO:0005524">
    <property type="term" value="F:ATP binding"/>
    <property type="evidence" value="ECO:0007669"/>
    <property type="project" value="UniProtKB-UniRule"/>
</dbReference>
<dbReference type="Gene3D" id="3.30.930.10">
    <property type="entry name" value="Bira Bifunctional Protein, Domain 2"/>
    <property type="match status" value="2"/>
</dbReference>
<dbReference type="CDD" id="cd00779">
    <property type="entry name" value="ProRS_core_prok"/>
    <property type="match status" value="1"/>
</dbReference>
<accession>A0A380MVG6</accession>
<organism evidence="12 13">
    <name type="scientific">Suttonella ornithocola</name>
    <dbReference type="NCBI Taxonomy" id="279832"/>
    <lineage>
        <taxon>Bacteria</taxon>
        <taxon>Pseudomonadati</taxon>
        <taxon>Pseudomonadota</taxon>
        <taxon>Gammaproteobacteria</taxon>
        <taxon>Cardiobacteriales</taxon>
        <taxon>Cardiobacteriaceae</taxon>
        <taxon>Suttonella</taxon>
    </lineage>
</organism>
<dbReference type="EMBL" id="UHIC01000001">
    <property type="protein sequence ID" value="SUO96288.1"/>
    <property type="molecule type" value="Genomic_DNA"/>
</dbReference>
<dbReference type="GO" id="GO:0005829">
    <property type="term" value="C:cytosol"/>
    <property type="evidence" value="ECO:0007669"/>
    <property type="project" value="TreeGrafter"/>
</dbReference>
<dbReference type="InterPro" id="IPR004154">
    <property type="entry name" value="Anticodon-bd"/>
</dbReference>
<keyword evidence="3 10" id="KW-0963">Cytoplasm</keyword>
<keyword evidence="4 10" id="KW-0436">Ligase</keyword>
<keyword evidence="6 10" id="KW-0067">ATP-binding</keyword>
<dbReference type="InterPro" id="IPR050062">
    <property type="entry name" value="Pro-tRNA_synthetase"/>
</dbReference>
<dbReference type="InterPro" id="IPR033730">
    <property type="entry name" value="ProRS_core_prok"/>
</dbReference>
<dbReference type="InterPro" id="IPR002314">
    <property type="entry name" value="aa-tRNA-synt_IIb"/>
</dbReference>
<dbReference type="RefSeq" id="WP_115306072.1">
    <property type="nucleotide sequence ID" value="NZ_UHIC01000001.1"/>
</dbReference>
<proteinExistence type="inferred from homology"/>
<evidence type="ECO:0000259" key="11">
    <source>
        <dbReference type="PROSITE" id="PS50862"/>
    </source>
</evidence>
<dbReference type="PRINTS" id="PR01046">
    <property type="entry name" value="TRNASYNTHPRO"/>
</dbReference>
<comment type="subunit">
    <text evidence="2 10">Homodimer.</text>
</comment>
<dbReference type="Proteomes" id="UP000254601">
    <property type="component" value="Unassembled WGS sequence"/>
</dbReference>
<dbReference type="Gene3D" id="3.40.50.800">
    <property type="entry name" value="Anticodon-binding domain"/>
    <property type="match status" value="1"/>
</dbReference>
<dbReference type="CDD" id="cd04334">
    <property type="entry name" value="ProRS-INS"/>
    <property type="match status" value="1"/>
</dbReference>
<reference evidence="12 13" key="1">
    <citation type="submission" date="2018-06" db="EMBL/GenBank/DDBJ databases">
        <authorList>
            <consortium name="Pathogen Informatics"/>
            <person name="Doyle S."/>
        </authorList>
    </citation>
    <scope>NUCLEOTIDE SEQUENCE [LARGE SCALE GENOMIC DNA]</scope>
    <source>
        <strain evidence="12 13">NCTC13337</strain>
    </source>
</reference>
<evidence type="ECO:0000256" key="4">
    <source>
        <dbReference type="ARBA" id="ARBA00022598"/>
    </source>
</evidence>
<dbReference type="NCBIfam" id="TIGR00409">
    <property type="entry name" value="proS_fam_II"/>
    <property type="match status" value="1"/>
</dbReference>
<dbReference type="Pfam" id="PF00587">
    <property type="entry name" value="tRNA-synt_2b"/>
    <property type="match status" value="1"/>
</dbReference>
<comment type="catalytic activity">
    <reaction evidence="9 10">
        <text>tRNA(Pro) + L-proline + ATP = L-prolyl-tRNA(Pro) + AMP + diphosphate</text>
        <dbReference type="Rhea" id="RHEA:14305"/>
        <dbReference type="Rhea" id="RHEA-COMP:9700"/>
        <dbReference type="Rhea" id="RHEA-COMP:9702"/>
        <dbReference type="ChEBI" id="CHEBI:30616"/>
        <dbReference type="ChEBI" id="CHEBI:33019"/>
        <dbReference type="ChEBI" id="CHEBI:60039"/>
        <dbReference type="ChEBI" id="CHEBI:78442"/>
        <dbReference type="ChEBI" id="CHEBI:78532"/>
        <dbReference type="ChEBI" id="CHEBI:456215"/>
        <dbReference type="EC" id="6.1.1.15"/>
    </reaction>
</comment>
<comment type="domain">
    <text evidence="10">Consists of three domains: the N-terminal catalytic domain, the editing domain and the C-terminal anticodon-binding domain.</text>
</comment>
<evidence type="ECO:0000256" key="1">
    <source>
        <dbReference type="ARBA" id="ARBA00004496"/>
    </source>
</evidence>
<evidence type="ECO:0000256" key="6">
    <source>
        <dbReference type="ARBA" id="ARBA00022840"/>
    </source>
</evidence>
<evidence type="ECO:0000256" key="3">
    <source>
        <dbReference type="ARBA" id="ARBA00022490"/>
    </source>
</evidence>
<evidence type="ECO:0000256" key="10">
    <source>
        <dbReference type="HAMAP-Rule" id="MF_01569"/>
    </source>
</evidence>
<dbReference type="InterPro" id="IPR023717">
    <property type="entry name" value="Pro-tRNA-Synthase_IIa_type1"/>
</dbReference>
<dbReference type="NCBIfam" id="NF006625">
    <property type="entry name" value="PRK09194.1"/>
    <property type="match status" value="1"/>
</dbReference>
<comment type="function">
    <text evidence="10">Catalyzes the attachment of proline to tRNA(Pro) in a two-step reaction: proline is first activated by ATP to form Pro-AMP and then transferred to the acceptor end of tRNA(Pro). As ProRS can inadvertently accommodate and process non-cognate amino acids such as alanine and cysteine, to avoid such errors it has two additional distinct editing activities against alanine. One activity is designated as 'pretransfer' editing and involves the tRNA(Pro)-independent hydrolysis of activated Ala-AMP. The other activity is designated 'posttransfer' editing and involves deacylation of mischarged Ala-tRNA(Pro). The misacylated Cys-tRNA(Pro) is not edited by ProRS.</text>
</comment>
<evidence type="ECO:0000256" key="7">
    <source>
        <dbReference type="ARBA" id="ARBA00022917"/>
    </source>
</evidence>
<protein>
    <recommendedName>
        <fullName evidence="10">Proline--tRNA ligase</fullName>
        <ecNumber evidence="10">6.1.1.15</ecNumber>
    </recommendedName>
    <alternativeName>
        <fullName evidence="10">Prolyl-tRNA synthetase</fullName>
        <shortName evidence="10">ProRS</shortName>
    </alternativeName>
</protein>
<dbReference type="OrthoDB" id="9809052at2"/>
<name>A0A380MVG6_9GAMM</name>
<dbReference type="EC" id="6.1.1.15" evidence="10"/>
<keyword evidence="7 10" id="KW-0648">Protein biosynthesis</keyword>
<dbReference type="PIRSF" id="PIRSF001535">
    <property type="entry name" value="ProRS_1"/>
    <property type="match status" value="1"/>
</dbReference>
<dbReference type="GO" id="GO:0004827">
    <property type="term" value="F:proline-tRNA ligase activity"/>
    <property type="evidence" value="ECO:0007669"/>
    <property type="project" value="UniProtKB-UniRule"/>
</dbReference>
<gene>
    <name evidence="10 12" type="primary">proS</name>
    <name evidence="12" type="ORF">NCTC13337_01789</name>
</gene>
<comment type="subcellular location">
    <subcellularLocation>
        <location evidence="1 10">Cytoplasm</location>
    </subcellularLocation>
</comment>
<keyword evidence="8 10" id="KW-0030">Aminoacyl-tRNA synthetase</keyword>
<dbReference type="InterPro" id="IPR004500">
    <property type="entry name" value="Pro-tRNA-synth_IIa_bac-type"/>
</dbReference>
<dbReference type="HAMAP" id="MF_01569">
    <property type="entry name" value="Pro_tRNA_synth_type1"/>
    <property type="match status" value="1"/>
</dbReference>
<evidence type="ECO:0000313" key="12">
    <source>
        <dbReference type="EMBL" id="SUO96288.1"/>
    </source>
</evidence>
<evidence type="ECO:0000313" key="13">
    <source>
        <dbReference type="Proteomes" id="UP000254601"/>
    </source>
</evidence>